<dbReference type="InterPro" id="IPR018060">
    <property type="entry name" value="HTH_AraC"/>
</dbReference>
<name>A0AAE3QND0_9BACT</name>
<dbReference type="Gene3D" id="1.10.10.60">
    <property type="entry name" value="Homeodomain-like"/>
    <property type="match status" value="1"/>
</dbReference>
<dbReference type="EMBL" id="JASJOS010000008">
    <property type="protein sequence ID" value="MDJ1482547.1"/>
    <property type="molecule type" value="Genomic_DNA"/>
</dbReference>
<dbReference type="Pfam" id="PF12833">
    <property type="entry name" value="HTH_18"/>
    <property type="match status" value="1"/>
</dbReference>
<dbReference type="InterPro" id="IPR050204">
    <property type="entry name" value="AraC_XylS_family_regulators"/>
</dbReference>
<keyword evidence="2" id="KW-0238">DNA-binding</keyword>
<accession>A0AAE3QND0</accession>
<reference evidence="5" key="1">
    <citation type="submission" date="2023-05" db="EMBL/GenBank/DDBJ databases">
        <authorList>
            <person name="Zhang X."/>
        </authorList>
    </citation>
    <scope>NUCLEOTIDE SEQUENCE</scope>
    <source>
        <strain evidence="5">YF14B1</strain>
    </source>
</reference>
<dbReference type="PANTHER" id="PTHR46796">
    <property type="entry name" value="HTH-TYPE TRANSCRIPTIONAL ACTIVATOR RHAS-RELATED"/>
    <property type="match status" value="1"/>
</dbReference>
<evidence type="ECO:0000256" key="1">
    <source>
        <dbReference type="ARBA" id="ARBA00023015"/>
    </source>
</evidence>
<organism evidence="5 6">
    <name type="scientific">Xanthocytophaga flava</name>
    <dbReference type="NCBI Taxonomy" id="3048013"/>
    <lineage>
        <taxon>Bacteria</taxon>
        <taxon>Pseudomonadati</taxon>
        <taxon>Bacteroidota</taxon>
        <taxon>Cytophagia</taxon>
        <taxon>Cytophagales</taxon>
        <taxon>Rhodocytophagaceae</taxon>
        <taxon>Xanthocytophaga</taxon>
    </lineage>
</organism>
<proteinExistence type="predicted"/>
<dbReference type="RefSeq" id="WP_313981798.1">
    <property type="nucleotide sequence ID" value="NZ_JASJOS010000008.1"/>
</dbReference>
<keyword evidence="1" id="KW-0805">Transcription regulation</keyword>
<gene>
    <name evidence="5" type="ORF">QNI16_18735</name>
</gene>
<dbReference type="GO" id="GO:0003700">
    <property type="term" value="F:DNA-binding transcription factor activity"/>
    <property type="evidence" value="ECO:0007669"/>
    <property type="project" value="InterPro"/>
</dbReference>
<evidence type="ECO:0000313" key="6">
    <source>
        <dbReference type="Proteomes" id="UP001241110"/>
    </source>
</evidence>
<dbReference type="InterPro" id="IPR046532">
    <property type="entry name" value="DUF6597"/>
</dbReference>
<evidence type="ECO:0000256" key="2">
    <source>
        <dbReference type="ARBA" id="ARBA00023125"/>
    </source>
</evidence>
<comment type="caution">
    <text evidence="5">The sequence shown here is derived from an EMBL/GenBank/DDBJ whole genome shotgun (WGS) entry which is preliminary data.</text>
</comment>
<feature type="domain" description="HTH araC/xylS-type" evidence="4">
    <location>
        <begin position="169"/>
        <end position="267"/>
    </location>
</feature>
<protein>
    <submittedName>
        <fullName evidence="5">AraC family transcriptional regulator</fullName>
    </submittedName>
</protein>
<dbReference type="AlphaFoldDB" id="A0AAE3QND0"/>
<dbReference type="SUPFAM" id="SSF46689">
    <property type="entry name" value="Homeodomain-like"/>
    <property type="match status" value="1"/>
</dbReference>
<dbReference type="SMART" id="SM00342">
    <property type="entry name" value="HTH_ARAC"/>
    <property type="match status" value="1"/>
</dbReference>
<keyword evidence="3" id="KW-0804">Transcription</keyword>
<sequence length="283" mass="32696">MIFRKHIPTYPLSQYIEHIIYANGPQHFPYLMELPDGRINLVIELRHHTTNTLFTEASFTKGDTAEPGFTGEHTMKHGWISGANAKAIVYKNNKDSAILSIRFAVGGFYALTKIPMSEIIHPGLEIELLLGSSFSRLYQRLVNETDIDKNFQHIESYFQNYIQDNSFETSIVKFIHTNIAQPIDWLVSRSGYSQKHLIHMVKKETGFSPKYLQRLQRFQNVLGSLRQANGQVNWASIAYEHAYFDQSHFIKEFIHFTGLSPLEYLNRSVASEHNKLLTDIQLF</sequence>
<evidence type="ECO:0000256" key="3">
    <source>
        <dbReference type="ARBA" id="ARBA00023163"/>
    </source>
</evidence>
<evidence type="ECO:0000259" key="4">
    <source>
        <dbReference type="PROSITE" id="PS01124"/>
    </source>
</evidence>
<dbReference type="PANTHER" id="PTHR46796:SF13">
    <property type="entry name" value="HTH-TYPE TRANSCRIPTIONAL ACTIVATOR RHAS"/>
    <property type="match status" value="1"/>
</dbReference>
<dbReference type="GO" id="GO:0043565">
    <property type="term" value="F:sequence-specific DNA binding"/>
    <property type="evidence" value="ECO:0007669"/>
    <property type="project" value="InterPro"/>
</dbReference>
<dbReference type="InterPro" id="IPR009057">
    <property type="entry name" value="Homeodomain-like_sf"/>
</dbReference>
<dbReference type="Proteomes" id="UP001241110">
    <property type="component" value="Unassembled WGS sequence"/>
</dbReference>
<dbReference type="PROSITE" id="PS01124">
    <property type="entry name" value="HTH_ARAC_FAMILY_2"/>
    <property type="match status" value="1"/>
</dbReference>
<dbReference type="Pfam" id="PF20240">
    <property type="entry name" value="DUF6597"/>
    <property type="match status" value="1"/>
</dbReference>
<evidence type="ECO:0000313" key="5">
    <source>
        <dbReference type="EMBL" id="MDJ1482547.1"/>
    </source>
</evidence>